<dbReference type="Proteomes" id="UP001052739">
    <property type="component" value="Unassembled WGS sequence"/>
</dbReference>
<sequence>MGGGGEGGAQRQQAERGHGGREEPAAGGGSVGRSHPGMIVNSGWDPGPVKRRAGPDHPTE</sequence>
<evidence type="ECO:0000313" key="2">
    <source>
        <dbReference type="EMBL" id="GHI25983.1"/>
    </source>
</evidence>
<keyword evidence="3" id="KW-1185">Reference proteome</keyword>
<reference evidence="2" key="1">
    <citation type="submission" date="2024-05" db="EMBL/GenBank/DDBJ databases">
        <title>Whole genome shotgun sequence of Streptomyces hydrogenans NBRC 13475.</title>
        <authorList>
            <person name="Komaki H."/>
            <person name="Tamura T."/>
        </authorList>
    </citation>
    <scope>NUCLEOTIDE SEQUENCE</scope>
    <source>
        <strain evidence="2">NBRC 13475</strain>
    </source>
</reference>
<feature type="region of interest" description="Disordered" evidence="1">
    <location>
        <begin position="1"/>
        <end position="60"/>
    </location>
</feature>
<comment type="caution">
    <text evidence="2">The sequence shown here is derived from an EMBL/GenBank/DDBJ whole genome shotgun (WGS) entry which is preliminary data.</text>
</comment>
<organism evidence="2 3">
    <name type="scientific">Streptomyces hydrogenans</name>
    <dbReference type="NCBI Taxonomy" id="1873719"/>
    <lineage>
        <taxon>Bacteria</taxon>
        <taxon>Bacillati</taxon>
        <taxon>Actinomycetota</taxon>
        <taxon>Actinomycetes</taxon>
        <taxon>Kitasatosporales</taxon>
        <taxon>Streptomycetaceae</taxon>
        <taxon>Streptomyces</taxon>
    </lineage>
</organism>
<protein>
    <submittedName>
        <fullName evidence="2">Uncharacterized protein</fullName>
    </submittedName>
</protein>
<feature type="compositionally biased region" description="Basic and acidic residues" evidence="1">
    <location>
        <begin position="13"/>
        <end position="24"/>
    </location>
</feature>
<evidence type="ECO:0000313" key="3">
    <source>
        <dbReference type="Proteomes" id="UP001052739"/>
    </source>
</evidence>
<proteinExistence type="predicted"/>
<accession>A0ABQ3PLS8</accession>
<evidence type="ECO:0000256" key="1">
    <source>
        <dbReference type="SAM" id="MobiDB-lite"/>
    </source>
</evidence>
<gene>
    <name evidence="2" type="ORF">Shyd_73540</name>
</gene>
<dbReference type="EMBL" id="BNDW01000102">
    <property type="protein sequence ID" value="GHI25983.1"/>
    <property type="molecule type" value="Genomic_DNA"/>
</dbReference>
<name>A0ABQ3PLS8_9ACTN</name>